<gene>
    <name evidence="1" type="ORF">NCTC12120_03930</name>
</gene>
<dbReference type="Proteomes" id="UP000251197">
    <property type="component" value="Unassembled WGS sequence"/>
</dbReference>
<evidence type="ECO:0000313" key="1">
    <source>
        <dbReference type="EMBL" id="SQC90789.1"/>
    </source>
</evidence>
<sequence length="75" mass="8401">MIDSTTQQNSALVEESVAAAASLNDQAKQLRDLVARVPPAVTFHSFFKPASAGFFHFYVWFFRFGMTTQNIVVML</sequence>
<accession>A0A2X3KWE3</accession>
<dbReference type="AlphaFoldDB" id="A0A2X3KWE3"/>
<reference evidence="1 2" key="1">
    <citation type="submission" date="2018-06" db="EMBL/GenBank/DDBJ databases">
        <authorList>
            <consortium name="Pathogen Informatics"/>
            <person name="Doyle S."/>
        </authorList>
    </citation>
    <scope>NUCLEOTIDE SEQUENCE [LARGE SCALE GENOMIC DNA]</scope>
    <source>
        <strain evidence="1 2">NCTC12120</strain>
    </source>
</reference>
<organism evidence="1 2">
    <name type="scientific">Cedecea neteri</name>
    <dbReference type="NCBI Taxonomy" id="158822"/>
    <lineage>
        <taxon>Bacteria</taxon>
        <taxon>Pseudomonadati</taxon>
        <taxon>Pseudomonadota</taxon>
        <taxon>Gammaproteobacteria</taxon>
        <taxon>Enterobacterales</taxon>
        <taxon>Enterobacteriaceae</taxon>
        <taxon>Cedecea</taxon>
    </lineage>
</organism>
<protein>
    <submittedName>
        <fullName evidence="1">Methyl-accepting chemotaxis protein I</fullName>
    </submittedName>
</protein>
<name>A0A2X3KWE3_9ENTR</name>
<dbReference type="EMBL" id="UAVU01000005">
    <property type="protein sequence ID" value="SQC90789.1"/>
    <property type="molecule type" value="Genomic_DNA"/>
</dbReference>
<evidence type="ECO:0000313" key="2">
    <source>
        <dbReference type="Proteomes" id="UP000251197"/>
    </source>
</evidence>
<proteinExistence type="predicted"/>